<name>A0ABN7AI04_9HEMI</name>
<dbReference type="Proteomes" id="UP001307889">
    <property type="component" value="Chromosome 3"/>
</dbReference>
<proteinExistence type="predicted"/>
<organism evidence="1 2">
    <name type="scientific">Nesidiocoris tenuis</name>
    <dbReference type="NCBI Taxonomy" id="355587"/>
    <lineage>
        <taxon>Eukaryota</taxon>
        <taxon>Metazoa</taxon>
        <taxon>Ecdysozoa</taxon>
        <taxon>Arthropoda</taxon>
        <taxon>Hexapoda</taxon>
        <taxon>Insecta</taxon>
        <taxon>Pterygota</taxon>
        <taxon>Neoptera</taxon>
        <taxon>Paraneoptera</taxon>
        <taxon>Hemiptera</taxon>
        <taxon>Heteroptera</taxon>
        <taxon>Panheteroptera</taxon>
        <taxon>Cimicomorpha</taxon>
        <taxon>Miridae</taxon>
        <taxon>Dicyphina</taxon>
        <taxon>Nesidiocoris</taxon>
    </lineage>
</organism>
<evidence type="ECO:0000313" key="2">
    <source>
        <dbReference type="Proteomes" id="UP001307889"/>
    </source>
</evidence>
<dbReference type="EMBL" id="AP028911">
    <property type="protein sequence ID" value="BES91683.1"/>
    <property type="molecule type" value="Genomic_DNA"/>
</dbReference>
<reference evidence="1 2" key="1">
    <citation type="submission" date="2023-09" db="EMBL/GenBank/DDBJ databases">
        <title>Nesidiocoris tenuis whole genome shotgun sequence.</title>
        <authorList>
            <person name="Shibata T."/>
            <person name="Shimoda M."/>
            <person name="Kobayashi T."/>
            <person name="Uehara T."/>
        </authorList>
    </citation>
    <scope>NUCLEOTIDE SEQUENCE [LARGE SCALE GENOMIC DNA]</scope>
    <source>
        <strain evidence="1 2">Japan</strain>
    </source>
</reference>
<evidence type="ECO:0000313" key="1">
    <source>
        <dbReference type="EMBL" id="BES91683.1"/>
    </source>
</evidence>
<keyword evidence="2" id="KW-1185">Reference proteome</keyword>
<accession>A0ABN7AI04</accession>
<sequence>MLKVTFVLLVQGDRRAGVRFGGSKNAAAKAALSSGGGRRNLNFTAALRPVNGNSRRLCIRGFAIYPAETGQPGP</sequence>
<gene>
    <name evidence="1" type="ORF">NTJ_04491</name>
</gene>
<protein>
    <submittedName>
        <fullName evidence="1">Uncharacterized protein</fullName>
    </submittedName>
</protein>